<dbReference type="Proteomes" id="UP000091956">
    <property type="component" value="Unassembled WGS sequence"/>
</dbReference>
<gene>
    <name evidence="1" type="ORF">VE01_06796</name>
</gene>
<reference evidence="1 2" key="1">
    <citation type="submission" date="2016-03" db="EMBL/GenBank/DDBJ databases">
        <title>Comparative genomics of Pseudogymnoascus destructans, the fungus causing white-nose syndrome of bats.</title>
        <authorList>
            <person name="Palmer J.M."/>
            <person name="Drees K.P."/>
            <person name="Foster J.T."/>
            <person name="Lindner D.L."/>
        </authorList>
    </citation>
    <scope>NUCLEOTIDE SEQUENCE [LARGE SCALE GENOMIC DNA]</scope>
    <source>
        <strain evidence="1 2">UAMH 10579</strain>
    </source>
</reference>
<dbReference type="OrthoDB" id="3440142at2759"/>
<keyword evidence="2" id="KW-1185">Reference proteome</keyword>
<evidence type="ECO:0000313" key="2">
    <source>
        <dbReference type="Proteomes" id="UP000091956"/>
    </source>
</evidence>
<evidence type="ECO:0000313" key="1">
    <source>
        <dbReference type="EMBL" id="OBT96019.1"/>
    </source>
</evidence>
<name>A0A1B8GJM1_9PEZI</name>
<reference evidence="2" key="2">
    <citation type="journal article" date="2018" name="Nat. Commun.">
        <title>Extreme sensitivity to ultraviolet light in the fungal pathogen causing white-nose syndrome of bats.</title>
        <authorList>
            <person name="Palmer J.M."/>
            <person name="Drees K.P."/>
            <person name="Foster J.T."/>
            <person name="Lindner D.L."/>
        </authorList>
    </citation>
    <scope>NUCLEOTIDE SEQUENCE [LARGE SCALE GENOMIC DNA]</scope>
    <source>
        <strain evidence="2">UAMH 10579</strain>
    </source>
</reference>
<proteinExistence type="predicted"/>
<accession>A0A1B8GJM1</accession>
<dbReference type="AlphaFoldDB" id="A0A1B8GJM1"/>
<dbReference type="EMBL" id="KV460231">
    <property type="protein sequence ID" value="OBT96019.1"/>
    <property type="molecule type" value="Genomic_DNA"/>
</dbReference>
<organism evidence="1 2">
    <name type="scientific">Pseudogymnoascus verrucosus</name>
    <dbReference type="NCBI Taxonomy" id="342668"/>
    <lineage>
        <taxon>Eukaryota</taxon>
        <taxon>Fungi</taxon>
        <taxon>Dikarya</taxon>
        <taxon>Ascomycota</taxon>
        <taxon>Pezizomycotina</taxon>
        <taxon>Leotiomycetes</taxon>
        <taxon>Thelebolales</taxon>
        <taxon>Thelebolaceae</taxon>
        <taxon>Pseudogymnoascus</taxon>
    </lineage>
</organism>
<dbReference type="RefSeq" id="XP_018129752.1">
    <property type="nucleotide sequence ID" value="XM_018276235.1"/>
</dbReference>
<dbReference type="GeneID" id="28840182"/>
<sequence>MRIFHNSVVQTNPAPNPGLEDETITFRNGEPGQAIVGRDFSRLFADIVCEQARQYMNSYPGNHASRCNTPYHTWFGELARGEIQFEDGLGEDSDVLSHRLSMIKLATEMKNYLGLSIKDAHLFDVLSWERRIVAEMYCNKLMREKAPWARYTGIVSLIRHPNIFDSPVGLFYTKPSEYLAIAFYGTGRSMVQIASDIEKLASWRAGEYGSTASGQALPENFASIVAEQARQYLESFPGNDASGCNPQHSWFRRLAEGQTADREHLQALFDELRYRNMLTRVATRCKNYLGLYIEDAHLFDTWAWLQEQEPNEQWDRYSKIHDAIFDASVFGHPAPNQGFFFAKPTEYLAIAL</sequence>
<protein>
    <submittedName>
        <fullName evidence="1">Uncharacterized protein</fullName>
    </submittedName>
</protein>